<dbReference type="OMA" id="HIPPWIS"/>
<name>D8T0M4_SELML</name>
<sequence>MGDVVDDGFLSWMPESPAAPDAGKREFCERCLKAAVLCVCGMIGEPIHNRIRVTVLQNPEEKEHHLGSVRVAMLGLKNIEVIVVPQINTGTSYRVRPKVAGSNRCMRNGSPAEQDELVVCQQHDRTQHDCWFYGCATMDPYLPRTAPSWINLSPNAALIFPSDRAQDLHAMFPGVKFGHRSGVDGGEQGKESGEACRAPDQIIVIDGTWSKARRLYMENPWLFQLPQYKLPASFKSMYEFVRPEPRPGCMSTLEGIVYALKVFEPEATGLESLLDVFEAMIQKQREYMLMKTHKHGE</sequence>
<protein>
    <recommendedName>
        <fullName evidence="1">tRNA-uridine aminocarboxypropyltransferase</fullName>
        <ecNumber evidence="1">2.5.1.25</ecNumber>
    </recommendedName>
</protein>
<keyword evidence="4" id="KW-0819">tRNA processing</keyword>
<evidence type="ECO:0000259" key="7">
    <source>
        <dbReference type="SMART" id="SM01144"/>
    </source>
</evidence>
<evidence type="ECO:0000256" key="4">
    <source>
        <dbReference type="ARBA" id="ARBA00022694"/>
    </source>
</evidence>
<dbReference type="InParanoid" id="D8T0M4"/>
<evidence type="ECO:0000256" key="5">
    <source>
        <dbReference type="ARBA" id="ARBA00034489"/>
    </source>
</evidence>
<dbReference type="PANTHER" id="PTHR21392:SF0">
    <property type="entry name" value="TRNA-URIDINE AMINOCARBOXYPROPYLTRANSFERASE 2"/>
    <property type="match status" value="1"/>
</dbReference>
<keyword evidence="3" id="KW-0949">S-adenosyl-L-methionine</keyword>
<dbReference type="FunCoup" id="D8T0M4">
    <property type="interactions" value="122"/>
</dbReference>
<comment type="catalytic activity">
    <reaction evidence="6">
        <text>a uridine in tRNA + S-adenosyl-L-methionine = a 3-[(3S)-3-amino-3-carboxypropyl]uridine in tRNA + S-methyl-5'-thioadenosine + H(+)</text>
        <dbReference type="Rhea" id="RHEA:62432"/>
        <dbReference type="Rhea" id="RHEA-COMP:13339"/>
        <dbReference type="Rhea" id="RHEA-COMP:16092"/>
        <dbReference type="ChEBI" id="CHEBI:15378"/>
        <dbReference type="ChEBI" id="CHEBI:17509"/>
        <dbReference type="ChEBI" id="CHEBI:59789"/>
        <dbReference type="ChEBI" id="CHEBI:65315"/>
        <dbReference type="ChEBI" id="CHEBI:82930"/>
        <dbReference type="EC" id="2.5.1.25"/>
    </reaction>
</comment>
<dbReference type="InterPro" id="IPR039262">
    <property type="entry name" value="DTWD2/TAPT"/>
</dbReference>
<dbReference type="SMART" id="SM01144">
    <property type="entry name" value="DTW"/>
    <property type="match status" value="1"/>
</dbReference>
<feature type="domain" description="DTW" evidence="7">
    <location>
        <begin position="24"/>
        <end position="289"/>
    </location>
</feature>
<evidence type="ECO:0000313" key="9">
    <source>
        <dbReference type="Proteomes" id="UP000001514"/>
    </source>
</evidence>
<keyword evidence="2" id="KW-0808">Transferase</keyword>
<dbReference type="OrthoDB" id="408541at2759"/>
<dbReference type="Proteomes" id="UP000001514">
    <property type="component" value="Unassembled WGS sequence"/>
</dbReference>
<comment type="similarity">
    <text evidence="5">Belongs to the TDD superfamily. DTWD2 family.</text>
</comment>
<dbReference type="InterPro" id="IPR005636">
    <property type="entry name" value="DTW"/>
</dbReference>
<reference evidence="8 9" key="1">
    <citation type="journal article" date="2011" name="Science">
        <title>The Selaginella genome identifies genetic changes associated with the evolution of vascular plants.</title>
        <authorList>
            <person name="Banks J.A."/>
            <person name="Nishiyama T."/>
            <person name="Hasebe M."/>
            <person name="Bowman J.L."/>
            <person name="Gribskov M."/>
            <person name="dePamphilis C."/>
            <person name="Albert V.A."/>
            <person name="Aono N."/>
            <person name="Aoyama T."/>
            <person name="Ambrose B.A."/>
            <person name="Ashton N.W."/>
            <person name="Axtell M.J."/>
            <person name="Barker E."/>
            <person name="Barker M.S."/>
            <person name="Bennetzen J.L."/>
            <person name="Bonawitz N.D."/>
            <person name="Chapple C."/>
            <person name="Cheng C."/>
            <person name="Correa L.G."/>
            <person name="Dacre M."/>
            <person name="DeBarry J."/>
            <person name="Dreyer I."/>
            <person name="Elias M."/>
            <person name="Engstrom E.M."/>
            <person name="Estelle M."/>
            <person name="Feng L."/>
            <person name="Finet C."/>
            <person name="Floyd S.K."/>
            <person name="Frommer W.B."/>
            <person name="Fujita T."/>
            <person name="Gramzow L."/>
            <person name="Gutensohn M."/>
            <person name="Harholt J."/>
            <person name="Hattori M."/>
            <person name="Heyl A."/>
            <person name="Hirai T."/>
            <person name="Hiwatashi Y."/>
            <person name="Ishikawa M."/>
            <person name="Iwata M."/>
            <person name="Karol K.G."/>
            <person name="Koehler B."/>
            <person name="Kolukisaoglu U."/>
            <person name="Kubo M."/>
            <person name="Kurata T."/>
            <person name="Lalonde S."/>
            <person name="Li K."/>
            <person name="Li Y."/>
            <person name="Litt A."/>
            <person name="Lyons E."/>
            <person name="Manning G."/>
            <person name="Maruyama T."/>
            <person name="Michael T.P."/>
            <person name="Mikami K."/>
            <person name="Miyazaki S."/>
            <person name="Morinaga S."/>
            <person name="Murata T."/>
            <person name="Mueller-Roeber B."/>
            <person name="Nelson D.R."/>
            <person name="Obara M."/>
            <person name="Oguri Y."/>
            <person name="Olmstead R.G."/>
            <person name="Onodera N."/>
            <person name="Petersen B.L."/>
            <person name="Pils B."/>
            <person name="Prigge M."/>
            <person name="Rensing S.A."/>
            <person name="Riano-Pachon D.M."/>
            <person name="Roberts A.W."/>
            <person name="Sato Y."/>
            <person name="Scheller H.V."/>
            <person name="Schulz B."/>
            <person name="Schulz C."/>
            <person name="Shakirov E.V."/>
            <person name="Shibagaki N."/>
            <person name="Shinohara N."/>
            <person name="Shippen D.E."/>
            <person name="Soerensen I."/>
            <person name="Sotooka R."/>
            <person name="Sugimoto N."/>
            <person name="Sugita M."/>
            <person name="Sumikawa N."/>
            <person name="Tanurdzic M."/>
            <person name="Theissen G."/>
            <person name="Ulvskov P."/>
            <person name="Wakazuki S."/>
            <person name="Weng J.K."/>
            <person name="Willats W.W."/>
            <person name="Wipf D."/>
            <person name="Wolf P.G."/>
            <person name="Yang L."/>
            <person name="Zimmer A.D."/>
            <person name="Zhu Q."/>
            <person name="Mitros T."/>
            <person name="Hellsten U."/>
            <person name="Loque D."/>
            <person name="Otillar R."/>
            <person name="Salamov A."/>
            <person name="Schmutz J."/>
            <person name="Shapiro H."/>
            <person name="Lindquist E."/>
            <person name="Lucas S."/>
            <person name="Rokhsar D."/>
            <person name="Grigoriev I.V."/>
        </authorList>
    </citation>
    <scope>NUCLEOTIDE SEQUENCE [LARGE SCALE GENOMIC DNA]</scope>
</reference>
<dbReference type="GO" id="GO:0016432">
    <property type="term" value="F:tRNA-uridine aminocarboxypropyltransferase activity"/>
    <property type="evidence" value="ECO:0007669"/>
    <property type="project" value="UniProtKB-EC"/>
</dbReference>
<dbReference type="GO" id="GO:0008033">
    <property type="term" value="P:tRNA processing"/>
    <property type="evidence" value="ECO:0007669"/>
    <property type="project" value="UniProtKB-KW"/>
</dbReference>
<evidence type="ECO:0000256" key="6">
    <source>
        <dbReference type="ARBA" id="ARBA00048718"/>
    </source>
</evidence>
<dbReference type="HOGENOM" id="CLU_066458_2_0_1"/>
<keyword evidence="9" id="KW-1185">Reference proteome</keyword>
<gene>
    <name evidence="8" type="ORF">SELMODRAFT_427763</name>
</gene>
<dbReference type="STRING" id="88036.D8T0M4"/>
<dbReference type="EC" id="2.5.1.25" evidence="1"/>
<dbReference type="PANTHER" id="PTHR21392">
    <property type="entry name" value="TRNA-URIDINE AMINOCARBOXYPROPYLTRANSFERASE 2"/>
    <property type="match status" value="1"/>
</dbReference>
<dbReference type="KEGG" id="smo:SELMODRAFT_427763"/>
<evidence type="ECO:0000313" key="8">
    <source>
        <dbReference type="EMBL" id="EFJ09767.1"/>
    </source>
</evidence>
<dbReference type="Pfam" id="PF03942">
    <property type="entry name" value="DTW"/>
    <property type="match status" value="1"/>
</dbReference>
<dbReference type="Gramene" id="EFJ09767">
    <property type="protein sequence ID" value="EFJ09767"/>
    <property type="gene ID" value="SELMODRAFT_427763"/>
</dbReference>
<dbReference type="EMBL" id="GL377659">
    <property type="protein sequence ID" value="EFJ09767.1"/>
    <property type="molecule type" value="Genomic_DNA"/>
</dbReference>
<accession>D8T0M4</accession>
<proteinExistence type="inferred from homology"/>
<evidence type="ECO:0000256" key="3">
    <source>
        <dbReference type="ARBA" id="ARBA00022691"/>
    </source>
</evidence>
<dbReference type="AlphaFoldDB" id="D8T0M4"/>
<dbReference type="eggNOG" id="KOG4382">
    <property type="taxonomic scope" value="Eukaryota"/>
</dbReference>
<evidence type="ECO:0000256" key="1">
    <source>
        <dbReference type="ARBA" id="ARBA00012386"/>
    </source>
</evidence>
<evidence type="ECO:0000256" key="2">
    <source>
        <dbReference type="ARBA" id="ARBA00022679"/>
    </source>
</evidence>
<organism evidence="9">
    <name type="scientific">Selaginella moellendorffii</name>
    <name type="common">Spikemoss</name>
    <dbReference type="NCBI Taxonomy" id="88036"/>
    <lineage>
        <taxon>Eukaryota</taxon>
        <taxon>Viridiplantae</taxon>
        <taxon>Streptophyta</taxon>
        <taxon>Embryophyta</taxon>
        <taxon>Tracheophyta</taxon>
        <taxon>Lycopodiopsida</taxon>
        <taxon>Selaginellales</taxon>
        <taxon>Selaginellaceae</taxon>
        <taxon>Selaginella</taxon>
    </lineage>
</organism>